<organism evidence="1 2">
    <name type="scientific">Vitis vinifera</name>
    <name type="common">Grape</name>
    <dbReference type="NCBI Taxonomy" id="29760"/>
    <lineage>
        <taxon>Eukaryota</taxon>
        <taxon>Viridiplantae</taxon>
        <taxon>Streptophyta</taxon>
        <taxon>Embryophyta</taxon>
        <taxon>Tracheophyta</taxon>
        <taxon>Spermatophyta</taxon>
        <taxon>Magnoliopsida</taxon>
        <taxon>eudicotyledons</taxon>
        <taxon>Gunneridae</taxon>
        <taxon>Pentapetalae</taxon>
        <taxon>rosids</taxon>
        <taxon>Vitales</taxon>
        <taxon>Vitaceae</taxon>
        <taxon>Viteae</taxon>
        <taxon>Vitis</taxon>
    </lineage>
</organism>
<gene>
    <name evidence="1" type="ORF">VitviT2T_019162</name>
</gene>
<dbReference type="Gene3D" id="3.40.30.10">
    <property type="entry name" value="Glutaredoxin"/>
    <property type="match status" value="1"/>
</dbReference>
<proteinExistence type="predicted"/>
<keyword evidence="2" id="KW-1185">Reference proteome</keyword>
<sequence>MVWELCVKAAAGAPDLLGDCHLPLEFLCLPGDSDDSGRGTFSRALGLLTRMMMMIVVRFFEVSPEGKVPVIKVDGKWVADSDVITGSGFLSGVLQNQGTTGLRNCRMGSGDC</sequence>
<protein>
    <submittedName>
        <fullName evidence="1">Uncharacterized protein</fullName>
    </submittedName>
</protein>
<dbReference type="EMBL" id="CP126660">
    <property type="protein sequence ID" value="WKA00842.1"/>
    <property type="molecule type" value="Genomic_DNA"/>
</dbReference>
<reference evidence="1 2" key="1">
    <citation type="journal article" date="2023" name="Hortic Res">
        <title>The complete reference genome for grapevine (Vitis vinifera L.) genetics and breeding.</title>
        <authorList>
            <person name="Shi X."/>
            <person name="Cao S."/>
            <person name="Wang X."/>
            <person name="Huang S."/>
            <person name="Wang Y."/>
            <person name="Liu Z."/>
            <person name="Liu W."/>
            <person name="Leng X."/>
            <person name="Peng Y."/>
            <person name="Wang N."/>
            <person name="Wang Y."/>
            <person name="Ma Z."/>
            <person name="Xu X."/>
            <person name="Zhang F."/>
            <person name="Xue H."/>
            <person name="Zhong H."/>
            <person name="Wang Y."/>
            <person name="Zhang K."/>
            <person name="Velt A."/>
            <person name="Avia K."/>
            <person name="Holtgrawe D."/>
            <person name="Grimplet J."/>
            <person name="Matus J.T."/>
            <person name="Ware D."/>
            <person name="Wu X."/>
            <person name="Wang H."/>
            <person name="Liu C."/>
            <person name="Fang Y."/>
            <person name="Rustenholz C."/>
            <person name="Cheng Z."/>
            <person name="Xiao H."/>
            <person name="Zhou Y."/>
        </authorList>
    </citation>
    <scope>NUCLEOTIDE SEQUENCE [LARGE SCALE GENOMIC DNA]</scope>
    <source>
        <strain evidence="2">cv. Pinot noir / PN40024</strain>
        <tissue evidence="1">Leaf</tissue>
    </source>
</reference>
<accession>A0ABY9D263</accession>
<evidence type="ECO:0000313" key="1">
    <source>
        <dbReference type="EMBL" id="WKA00842.1"/>
    </source>
</evidence>
<name>A0ABY9D263_VITVI</name>
<dbReference type="Proteomes" id="UP001227230">
    <property type="component" value="Chromosome 13"/>
</dbReference>
<evidence type="ECO:0000313" key="2">
    <source>
        <dbReference type="Proteomes" id="UP001227230"/>
    </source>
</evidence>